<feature type="compositionally biased region" description="Gly residues" evidence="10">
    <location>
        <begin position="770"/>
        <end position="785"/>
    </location>
</feature>
<dbReference type="Pfam" id="PF00580">
    <property type="entry name" value="UvrD-helicase"/>
    <property type="match status" value="1"/>
</dbReference>
<proteinExistence type="predicted"/>
<feature type="compositionally biased region" description="Pro residues" evidence="10">
    <location>
        <begin position="321"/>
        <end position="330"/>
    </location>
</feature>
<comment type="catalytic activity">
    <reaction evidence="6">
        <text>Couples ATP hydrolysis with the unwinding of duplex DNA by translocating in the 3'-5' direction.</text>
        <dbReference type="EC" id="5.6.2.4"/>
    </reaction>
</comment>
<evidence type="ECO:0000313" key="13">
    <source>
        <dbReference type="EMBL" id="CEM17220.1"/>
    </source>
</evidence>
<dbReference type="InterPro" id="IPR027417">
    <property type="entry name" value="P-loop_NTPase"/>
</dbReference>
<dbReference type="PROSITE" id="PS51217">
    <property type="entry name" value="UVRD_HELICASE_CTER"/>
    <property type="match status" value="1"/>
</dbReference>
<dbReference type="EC" id="5.6.2.4" evidence="7"/>
<feature type="region of interest" description="Disordered" evidence="10">
    <location>
        <begin position="1015"/>
        <end position="1034"/>
    </location>
</feature>
<evidence type="ECO:0000256" key="3">
    <source>
        <dbReference type="ARBA" id="ARBA00022806"/>
    </source>
</evidence>
<feature type="compositionally biased region" description="Low complexity" evidence="10">
    <location>
        <begin position="411"/>
        <end position="422"/>
    </location>
</feature>
<keyword evidence="2 9" id="KW-0378">Hydrolase</keyword>
<dbReference type="PANTHER" id="PTHR11070:SF2">
    <property type="entry name" value="ATP-DEPENDENT DNA HELICASE SRS2"/>
    <property type="match status" value="1"/>
</dbReference>
<feature type="region of interest" description="Disordered" evidence="10">
    <location>
        <begin position="1574"/>
        <end position="1645"/>
    </location>
</feature>
<keyword evidence="5" id="KW-0413">Isomerase</keyword>
<feature type="compositionally biased region" description="Acidic residues" evidence="10">
    <location>
        <begin position="804"/>
        <end position="822"/>
    </location>
</feature>
<evidence type="ECO:0000259" key="11">
    <source>
        <dbReference type="PROSITE" id="PS51198"/>
    </source>
</evidence>
<feature type="compositionally biased region" description="Low complexity" evidence="10">
    <location>
        <begin position="101"/>
        <end position="117"/>
    </location>
</feature>
<dbReference type="GO" id="GO:0000725">
    <property type="term" value="P:recombinational repair"/>
    <property type="evidence" value="ECO:0007669"/>
    <property type="project" value="TreeGrafter"/>
</dbReference>
<feature type="region of interest" description="Disordered" evidence="10">
    <location>
        <begin position="1"/>
        <end position="33"/>
    </location>
</feature>
<keyword evidence="1 9" id="KW-0547">Nucleotide-binding</keyword>
<feature type="compositionally biased region" description="Basic and acidic residues" evidence="10">
    <location>
        <begin position="1633"/>
        <end position="1645"/>
    </location>
</feature>
<name>A0A0G4FRI8_9ALVE</name>
<reference evidence="13" key="1">
    <citation type="submission" date="2014-11" db="EMBL/GenBank/DDBJ databases">
        <authorList>
            <person name="Otto D Thomas"/>
            <person name="Naeem Raeece"/>
        </authorList>
    </citation>
    <scope>NUCLEOTIDE SEQUENCE</scope>
</reference>
<feature type="compositionally biased region" description="Low complexity" evidence="10">
    <location>
        <begin position="1619"/>
        <end position="1628"/>
    </location>
</feature>
<feature type="region of interest" description="Disordered" evidence="10">
    <location>
        <begin position="1070"/>
        <end position="1090"/>
    </location>
</feature>
<feature type="region of interest" description="Disordered" evidence="10">
    <location>
        <begin position="164"/>
        <end position="243"/>
    </location>
</feature>
<feature type="compositionally biased region" description="Basic and acidic residues" evidence="10">
    <location>
        <begin position="273"/>
        <end position="283"/>
    </location>
</feature>
<feature type="compositionally biased region" description="Polar residues" evidence="10">
    <location>
        <begin position="1022"/>
        <end position="1033"/>
    </location>
</feature>
<feature type="domain" description="UvrD-like helicase ATP-binding" evidence="11">
    <location>
        <begin position="586"/>
        <end position="1055"/>
    </location>
</feature>
<dbReference type="GO" id="GO:0005524">
    <property type="term" value="F:ATP binding"/>
    <property type="evidence" value="ECO:0007669"/>
    <property type="project" value="UniProtKB-UniRule"/>
</dbReference>
<feature type="compositionally biased region" description="Basic and acidic residues" evidence="10">
    <location>
        <begin position="20"/>
        <end position="29"/>
    </location>
</feature>
<feature type="region of interest" description="Disordered" evidence="10">
    <location>
        <begin position="761"/>
        <end position="839"/>
    </location>
</feature>
<feature type="region of interest" description="Disordered" evidence="10">
    <location>
        <begin position="1441"/>
        <end position="1467"/>
    </location>
</feature>
<comment type="catalytic activity">
    <reaction evidence="8">
        <text>ATP + H2O = ADP + phosphate + H(+)</text>
        <dbReference type="Rhea" id="RHEA:13065"/>
        <dbReference type="ChEBI" id="CHEBI:15377"/>
        <dbReference type="ChEBI" id="CHEBI:15378"/>
        <dbReference type="ChEBI" id="CHEBI:30616"/>
        <dbReference type="ChEBI" id="CHEBI:43474"/>
        <dbReference type="ChEBI" id="CHEBI:456216"/>
        <dbReference type="EC" id="5.6.2.4"/>
    </reaction>
</comment>
<dbReference type="GO" id="GO:0016787">
    <property type="term" value="F:hydrolase activity"/>
    <property type="evidence" value="ECO:0007669"/>
    <property type="project" value="UniProtKB-UniRule"/>
</dbReference>
<evidence type="ECO:0000256" key="1">
    <source>
        <dbReference type="ARBA" id="ARBA00022741"/>
    </source>
</evidence>
<feature type="compositionally biased region" description="Polar residues" evidence="10">
    <location>
        <begin position="786"/>
        <end position="797"/>
    </location>
</feature>
<evidence type="ECO:0000256" key="10">
    <source>
        <dbReference type="SAM" id="MobiDB-lite"/>
    </source>
</evidence>
<dbReference type="Gene3D" id="3.40.50.300">
    <property type="entry name" value="P-loop containing nucleotide triphosphate hydrolases"/>
    <property type="match status" value="4"/>
</dbReference>
<dbReference type="Gene3D" id="1.10.486.10">
    <property type="entry name" value="PCRA, domain 4"/>
    <property type="match status" value="1"/>
</dbReference>
<protein>
    <recommendedName>
        <fullName evidence="7">DNA 3'-5' helicase</fullName>
        <ecNumber evidence="7">5.6.2.4</ecNumber>
    </recommendedName>
</protein>
<gene>
    <name evidence="13" type="ORF">Cvel_18398</name>
</gene>
<feature type="compositionally biased region" description="Polar residues" evidence="10">
    <location>
        <begin position="1579"/>
        <end position="1604"/>
    </location>
</feature>
<feature type="region of interest" description="Disordered" evidence="10">
    <location>
        <begin position="405"/>
        <end position="574"/>
    </location>
</feature>
<evidence type="ECO:0000259" key="12">
    <source>
        <dbReference type="PROSITE" id="PS51217"/>
    </source>
</evidence>
<feature type="compositionally biased region" description="Basic and acidic residues" evidence="10">
    <location>
        <begin position="120"/>
        <end position="133"/>
    </location>
</feature>
<evidence type="ECO:0000256" key="5">
    <source>
        <dbReference type="ARBA" id="ARBA00023235"/>
    </source>
</evidence>
<dbReference type="InterPro" id="IPR014017">
    <property type="entry name" value="DNA_helicase_UvrD-like_C"/>
</dbReference>
<feature type="compositionally biased region" description="Polar residues" evidence="10">
    <location>
        <begin position="9"/>
        <end position="19"/>
    </location>
</feature>
<evidence type="ECO:0000256" key="7">
    <source>
        <dbReference type="ARBA" id="ARBA00034808"/>
    </source>
</evidence>
<evidence type="ECO:0000256" key="8">
    <source>
        <dbReference type="ARBA" id="ARBA00048988"/>
    </source>
</evidence>
<evidence type="ECO:0000256" key="9">
    <source>
        <dbReference type="PROSITE-ProRule" id="PRU00560"/>
    </source>
</evidence>
<feature type="compositionally biased region" description="Basic and acidic residues" evidence="10">
    <location>
        <begin position="209"/>
        <end position="220"/>
    </location>
</feature>
<dbReference type="InterPro" id="IPR014016">
    <property type="entry name" value="UvrD-like_ATP-bd"/>
</dbReference>
<dbReference type="Pfam" id="PF13361">
    <property type="entry name" value="UvrD_C"/>
    <property type="match status" value="1"/>
</dbReference>
<dbReference type="PROSITE" id="PS51198">
    <property type="entry name" value="UVRD_HELICASE_ATP_BIND"/>
    <property type="match status" value="1"/>
</dbReference>
<feature type="binding site" evidence="9">
    <location>
        <begin position="607"/>
        <end position="614"/>
    </location>
    <ligand>
        <name>ATP</name>
        <dbReference type="ChEBI" id="CHEBI:30616"/>
    </ligand>
</feature>
<feature type="domain" description="UvrD-like helicase C-terminal" evidence="12">
    <location>
        <begin position="1081"/>
        <end position="1556"/>
    </location>
</feature>
<feature type="region of interest" description="Disordered" evidence="10">
    <location>
        <begin position="59"/>
        <end position="142"/>
    </location>
</feature>
<evidence type="ECO:0000256" key="4">
    <source>
        <dbReference type="ARBA" id="ARBA00022840"/>
    </source>
</evidence>
<evidence type="ECO:0000256" key="6">
    <source>
        <dbReference type="ARBA" id="ARBA00034617"/>
    </source>
</evidence>
<feature type="region of interest" description="Disordered" evidence="10">
    <location>
        <begin position="313"/>
        <end position="344"/>
    </location>
</feature>
<dbReference type="GO" id="GO:0043138">
    <property type="term" value="F:3'-5' DNA helicase activity"/>
    <property type="evidence" value="ECO:0007669"/>
    <property type="project" value="UniProtKB-EC"/>
</dbReference>
<dbReference type="GO" id="GO:0003677">
    <property type="term" value="F:DNA binding"/>
    <property type="evidence" value="ECO:0007669"/>
    <property type="project" value="InterPro"/>
</dbReference>
<keyword evidence="3 9" id="KW-0347">Helicase</keyword>
<dbReference type="InterPro" id="IPR000212">
    <property type="entry name" value="DNA_helicase_UvrD/REP"/>
</dbReference>
<feature type="compositionally biased region" description="Basic and acidic residues" evidence="10">
    <location>
        <begin position="175"/>
        <end position="186"/>
    </location>
</feature>
<organism evidence="13">
    <name type="scientific">Chromera velia CCMP2878</name>
    <dbReference type="NCBI Taxonomy" id="1169474"/>
    <lineage>
        <taxon>Eukaryota</taxon>
        <taxon>Sar</taxon>
        <taxon>Alveolata</taxon>
        <taxon>Colpodellida</taxon>
        <taxon>Chromeraceae</taxon>
        <taxon>Chromera</taxon>
    </lineage>
</organism>
<dbReference type="SUPFAM" id="SSF52540">
    <property type="entry name" value="P-loop containing nucleoside triphosphate hydrolases"/>
    <property type="match status" value="1"/>
</dbReference>
<keyword evidence="4 9" id="KW-0067">ATP-binding</keyword>
<dbReference type="GO" id="GO:0005634">
    <property type="term" value="C:nucleus"/>
    <property type="evidence" value="ECO:0007669"/>
    <property type="project" value="TreeGrafter"/>
</dbReference>
<dbReference type="VEuPathDB" id="CryptoDB:Cvel_18398"/>
<evidence type="ECO:0000256" key="2">
    <source>
        <dbReference type="ARBA" id="ARBA00022801"/>
    </source>
</evidence>
<feature type="region of interest" description="Disordered" evidence="10">
    <location>
        <begin position="255"/>
        <end position="283"/>
    </location>
</feature>
<dbReference type="EMBL" id="CDMZ01000575">
    <property type="protein sequence ID" value="CEM17220.1"/>
    <property type="molecule type" value="Genomic_DNA"/>
</dbReference>
<sequence>MDAVMWRTVSDSQKTLNSSDAERQIDEQGQKGGPFVLDLLEERNALAIASKRDAAALDGSVLSQLHDPTAQGPHSHTMKGPSGRHAPFPPDPPDGQGLLGASSSFSRRFSSASRVSSLTKAERFQSDTNKENRLGMPSLSSRDAAEEATLDVRCDPLFLRSAPAATSGSELSETALRREAGTEAPKRTFPFQSHRREAPFPQPPSLSSRSERKQKQHPDDDCFGVQHHHGLSASHVDGERGGLWASKRPKRLLESQRLPSCSSSSSFFPLHPESGRERERDRVPMSLQQTRSRGSLASAGSVLLQTHKEGVHMMDKGSRGGPPPPPPPPAAAAAAAKEDEEEDEDLWGLEEVVLSPSFQHTHTHMHTYANYQRPLVDLRQPSAPLHASVHPLPVVPSSNAHFPLGPPGLPLPSHSPSFSHSHAPFEERSAPPPVSIAGLGGPSGASLDSGVPASLSLPVAVSHPPPPPPLTTAFPLPIHGRSCSQRGQGGGQRQEFRLPAGAAPTGRDAQSNPHPHSQCHPPSVQRRAPPPPLPHTHATPHSDPKEPRTQTTVRGSTETEKEPLAPPPRRLQGETTAISSSLLFKRLTTEQQQVVDADPCSRLMVVAGPGSGKTTATTARIVRMFREGCRPIAALTFSKKAAEELKTRVAQELAVASSSSSSSLSASLRGFGLGGVDGVAGGGGSGRSAVDRIEALTHTMRRGIGAGPAPSELFVGTLHSFCRNLLKRHGEAIGISSNFEVGTPSKCRAVLKQAIAKVQQHATDSSAKWGAGGRAGGGGGRGGGSVQPNQTSTSSGRADQAEAAADDLEEEFLTENEADDEKDQTHRGGASGTGGDDRQVKALMGMIQRAKRDEGYLQRLRQEQPEIARLYDLYTSACMRRKKQLIDFSDLLLYTRKLLLTSEAVRGAVQRSWPFLFCDEFQDTSREQLDILLALAGAQLEGTRRGNENAEGGRNGWTSLAMDGLGRRREETPLRRTGGITVVGDDDQAIYGWRGSDVAVFRLFLQAFSSPSHPVPSLTKRPCQSSSGRSNDYSAEGFREEGVTQLHLNCNWRSVGAIVECASRLVRHNERGVHSQPQSTGGGAGGGNRMSMVPMGRIPKKLFTLNEMGRKPAVRCLPDASREASFLGEEILRLRRERGLGWGEFGVIARTNAVLRFLKARLESGLIGGERIPTSLSSAAARKEMLKAKGKGGGSSGVDLFKRPEVLDVLAYVRLVLDPCHCGSFVRVFNKPKRGLSFAFIRQLESRGAKVTQAKRTASPLDGSSVLPSKILQDLSTSAFALNCLPLPLPLPLSRHQEGSEQEKVQPACPFALPFQTASWRLKEASEEEKRKAAPSRSPLSYTNTFQSDRLAAPSSYLSVLCGWLEASAEENSNTLRPTGDATTCLKASEFVEVIGRLQRKLQQPMGAKEALSLVIRETVAPSFLLSLSLSCTSDPGFAPSSSSCAADGDGDGQREREQQQQGGTVRWEEYKKSEEEFSSLRALCWAAEDYRAASASAATGCVSASAYHGTHSASGLFCLASFLADLEGGLSSLSAGGAQRAKQSVALSTVHQAKGLEWPVVFVVRLNEGTLPSLRPMCTQTHTQSRQQKGAQSGGAQTDTLSESVLRPPPHASYGPGSSSLNLNSNSGDWSNTERERQQNGEEAIAEERRNAYVALTRAKEVLVLSYISRGASGEQEQPSRFLFEAGLLGNENL</sequence>
<dbReference type="PANTHER" id="PTHR11070">
    <property type="entry name" value="UVRD / RECB / PCRA DNA HELICASE FAMILY MEMBER"/>
    <property type="match status" value="1"/>
</dbReference>
<accession>A0A0G4FRI8</accession>